<reference evidence="4" key="2">
    <citation type="submission" date="2020-01" db="EMBL/GenBank/DDBJ databases">
        <authorList>
            <person name="Korhonen P.K.K."/>
            <person name="Guangxu M.G."/>
            <person name="Wang T.W."/>
            <person name="Stroehlein A.J.S."/>
            <person name="Young N.D."/>
            <person name="Ang C.-S.A."/>
            <person name="Fernando D.W.F."/>
            <person name="Lu H.L."/>
            <person name="Taylor S.T."/>
            <person name="Ehtesham M.E.M."/>
            <person name="Najaraj S.H.N."/>
            <person name="Harsha G.H.G."/>
            <person name="Madugundu A.M."/>
            <person name="Renuse S.R."/>
            <person name="Holt D.H."/>
            <person name="Pandey A.P."/>
            <person name="Papenfuss A.P."/>
            <person name="Gasser R.B.G."/>
            <person name="Fischer K.F."/>
        </authorList>
    </citation>
    <scope>NUCLEOTIDE SEQUENCE</scope>
    <source>
        <strain evidence="4">SSS_KF_BRIS2020</strain>
    </source>
</reference>
<reference evidence="6" key="1">
    <citation type="journal article" date="2020" name="PLoS Negl. Trop. Dis.">
        <title>High-quality nuclear genome for Sarcoptes scabiei-A critical resource for a neglected parasite.</title>
        <authorList>
            <person name="Korhonen P.K."/>
            <person name="Gasser R.B."/>
            <person name="Ma G."/>
            <person name="Wang T."/>
            <person name="Stroehlein A.J."/>
            <person name="Young N.D."/>
            <person name="Ang C.S."/>
            <person name="Fernando D.D."/>
            <person name="Lu H.C."/>
            <person name="Taylor S."/>
            <person name="Reynolds S.L."/>
            <person name="Mofiz E."/>
            <person name="Najaraj S.H."/>
            <person name="Gowda H."/>
            <person name="Madugundu A."/>
            <person name="Renuse S."/>
            <person name="Holt D."/>
            <person name="Pandey A."/>
            <person name="Papenfuss A.T."/>
            <person name="Fischer K."/>
        </authorList>
    </citation>
    <scope>NUCLEOTIDE SEQUENCE [LARGE SCALE GENOMIC DNA]</scope>
</reference>
<dbReference type="AlphaFoldDB" id="A0A834R6P3"/>
<organism evidence="4">
    <name type="scientific">Sarcoptes scabiei</name>
    <name type="common">Itch mite</name>
    <name type="synonym">Acarus scabiei</name>
    <dbReference type="NCBI Taxonomy" id="52283"/>
    <lineage>
        <taxon>Eukaryota</taxon>
        <taxon>Metazoa</taxon>
        <taxon>Ecdysozoa</taxon>
        <taxon>Arthropoda</taxon>
        <taxon>Chelicerata</taxon>
        <taxon>Arachnida</taxon>
        <taxon>Acari</taxon>
        <taxon>Acariformes</taxon>
        <taxon>Sarcoptiformes</taxon>
        <taxon>Astigmata</taxon>
        <taxon>Psoroptidia</taxon>
        <taxon>Sarcoptoidea</taxon>
        <taxon>Sarcoptidae</taxon>
        <taxon>Sarcoptinae</taxon>
        <taxon>Sarcoptes</taxon>
    </lineage>
</organism>
<sequence>MLFVLEKKTIMASKTFKIIDTLRKRLHIASATSVPKKGVIFGYNQIKHDCCYCLGICLDKNEIPCDNQLIGVFILNQTYEDVSITETVKELTKKSSGKILIYHNDYKLDKKHNEVFVLFDAKKNKLSEINCEEVSYQEALEPLVLIELNYLFRIKFKLIDNMDDVIAKEFKIAYEDLEKIEFKLDQSSFKLNKGNNQLIDLSIENLYEQMDKIEEFSDVQMPPKIRKKVLEKAQKQLRSTKSKLIFYSNDTELDKSSLNTKLIDLSINQNFDLKIPIKLFFNVQLHESVQNLFRFFSNSLKNILVKLQSAFEDYKNNVRSKTEKHSLPKVISFYQPSIYTHFIAAVFSKIHHNGDFRNERESLHTQFLVPSSRPQFRLNIAFGAKFESERIKNVHLGLENVLKNGKTYLVKGSYVYFHYNQDHIKDSGWGCAYRSLQTIISWFHLQGYIYISSVPNHKSIQMALFSVKDKPKEFVGSSQWIGSQEVCYALDHLYRIKSKIIFVSSPSELTGQIRILIKHFEENGSPIMIGGGVLAHTILGVAFDENNGDCRFLVLDPHYIGEDDVANIQRKGGCSWQTVSFWDENSFYNLCLPQVEEEF</sequence>
<evidence type="ECO:0000313" key="4">
    <source>
        <dbReference type="EMBL" id="KAF7488378.1"/>
    </source>
</evidence>
<feature type="domain" description="UFSP1/2/DUB catalytic" evidence="3">
    <location>
        <begin position="406"/>
        <end position="591"/>
    </location>
</feature>
<dbReference type="EnsemblMetazoa" id="SSS_7411s_mrna">
    <property type="protein sequence ID" value="KAF7488378.1"/>
    <property type="gene ID" value="SSS_7411"/>
</dbReference>
<dbReference type="Pfam" id="PF07910">
    <property type="entry name" value="Peptidase_C78"/>
    <property type="match status" value="1"/>
</dbReference>
<dbReference type="PANTHER" id="PTHR48153">
    <property type="entry name" value="UFM1-SPECIFIC PROTEASE 2"/>
    <property type="match status" value="1"/>
</dbReference>
<reference evidence="5" key="3">
    <citation type="submission" date="2022-06" db="UniProtKB">
        <authorList>
            <consortium name="EnsemblMetazoa"/>
        </authorList>
    </citation>
    <scope>IDENTIFICATION</scope>
</reference>
<proteinExistence type="inferred from homology"/>
<dbReference type="GO" id="GO:0005783">
    <property type="term" value="C:endoplasmic reticulum"/>
    <property type="evidence" value="ECO:0007669"/>
    <property type="project" value="TreeGrafter"/>
</dbReference>
<keyword evidence="6" id="KW-1185">Reference proteome</keyword>
<keyword evidence="2" id="KW-0378">Hydrolase</keyword>
<dbReference type="GO" id="GO:0071567">
    <property type="term" value="F:deUFMylase activity"/>
    <property type="evidence" value="ECO:0007669"/>
    <property type="project" value="UniProtKB-ARBA"/>
</dbReference>
<evidence type="ECO:0000256" key="1">
    <source>
        <dbReference type="ARBA" id="ARBA00008552"/>
    </source>
</evidence>
<gene>
    <name evidence="4" type="ORF">SSS_7411</name>
</gene>
<comment type="similarity">
    <text evidence="1">Belongs to the peptidase C78 family.</text>
</comment>
<dbReference type="InterPro" id="IPR038765">
    <property type="entry name" value="Papain-like_cys_pep_sf"/>
</dbReference>
<dbReference type="OrthoDB" id="417506at2759"/>
<dbReference type="Gene3D" id="3.90.70.130">
    <property type="match status" value="1"/>
</dbReference>
<dbReference type="InterPro" id="IPR012462">
    <property type="entry name" value="UFSP1/2_DUB_cat"/>
</dbReference>
<evidence type="ECO:0000256" key="2">
    <source>
        <dbReference type="ARBA" id="ARBA00022801"/>
    </source>
</evidence>
<accession>A0A834R6P3</accession>
<protein>
    <submittedName>
        <fullName evidence="4">Ufm1-specific protease 2</fullName>
    </submittedName>
</protein>
<dbReference type="Proteomes" id="UP000070412">
    <property type="component" value="Unassembled WGS sequence"/>
</dbReference>
<dbReference type="PANTHER" id="PTHR48153:SF2">
    <property type="entry name" value="UFM1-SPECIFIC PROTEASE 2"/>
    <property type="match status" value="1"/>
</dbReference>
<dbReference type="EMBL" id="WVUK01000066">
    <property type="protein sequence ID" value="KAF7488378.1"/>
    <property type="molecule type" value="Genomic_DNA"/>
</dbReference>
<dbReference type="GO" id="GO:0006508">
    <property type="term" value="P:proteolysis"/>
    <property type="evidence" value="ECO:0007669"/>
    <property type="project" value="UniProtKB-KW"/>
</dbReference>
<keyword evidence="4" id="KW-0645">Protease</keyword>
<evidence type="ECO:0000313" key="6">
    <source>
        <dbReference type="Proteomes" id="UP000070412"/>
    </source>
</evidence>
<evidence type="ECO:0000313" key="5">
    <source>
        <dbReference type="EnsemblMetazoa" id="KAF7488378.1"/>
    </source>
</evidence>
<name>A0A834R6P3_SARSC</name>
<evidence type="ECO:0000259" key="3">
    <source>
        <dbReference type="Pfam" id="PF07910"/>
    </source>
</evidence>
<dbReference type="GO" id="GO:0005634">
    <property type="term" value="C:nucleus"/>
    <property type="evidence" value="ECO:0007669"/>
    <property type="project" value="TreeGrafter"/>
</dbReference>
<dbReference type="SUPFAM" id="SSF54001">
    <property type="entry name" value="Cysteine proteinases"/>
    <property type="match status" value="1"/>
</dbReference>